<evidence type="ECO:0000259" key="2">
    <source>
        <dbReference type="PROSITE" id="PS50164"/>
    </source>
</evidence>
<dbReference type="CDD" id="cd10448">
    <property type="entry name" value="GIY-YIG_unchar_3"/>
    <property type="match status" value="1"/>
</dbReference>
<dbReference type="Proteomes" id="UP001279553">
    <property type="component" value="Unassembled WGS sequence"/>
</dbReference>
<gene>
    <name evidence="3" type="ORF">SIL87_08230</name>
</gene>
<dbReference type="PANTHER" id="PTHR34477">
    <property type="entry name" value="UPF0213 PROTEIN YHBQ"/>
    <property type="match status" value="1"/>
</dbReference>
<dbReference type="PROSITE" id="PS50164">
    <property type="entry name" value="GIY_YIG"/>
    <property type="match status" value="1"/>
</dbReference>
<dbReference type="Gene3D" id="3.40.1440.10">
    <property type="entry name" value="GIY-YIG endonuclease"/>
    <property type="match status" value="1"/>
</dbReference>
<organism evidence="3 4">
    <name type="scientific">Acidiphilium acidophilum</name>
    <name type="common">Thiobacillus acidophilus</name>
    <dbReference type="NCBI Taxonomy" id="76588"/>
    <lineage>
        <taxon>Bacteria</taxon>
        <taxon>Pseudomonadati</taxon>
        <taxon>Pseudomonadota</taxon>
        <taxon>Alphaproteobacteria</taxon>
        <taxon>Acetobacterales</taxon>
        <taxon>Acidocellaceae</taxon>
        <taxon>Acidiphilium</taxon>
    </lineage>
</organism>
<evidence type="ECO:0000313" key="3">
    <source>
        <dbReference type="EMBL" id="MDX5930746.1"/>
    </source>
</evidence>
<keyword evidence="4" id="KW-1185">Reference proteome</keyword>
<dbReference type="InterPro" id="IPR000305">
    <property type="entry name" value="GIY-YIG_endonuc"/>
</dbReference>
<dbReference type="SUPFAM" id="SSF82771">
    <property type="entry name" value="GIY-YIG endonuclease"/>
    <property type="match status" value="1"/>
</dbReference>
<reference evidence="3 4" key="1">
    <citation type="submission" date="2023-11" db="EMBL/GenBank/DDBJ databases">
        <title>MicrobeMod: A computational toolkit for identifying prokaryotic methylation and restriction-modification with nanopore sequencing.</title>
        <authorList>
            <person name="Crits-Christoph A."/>
            <person name="Kang S.C."/>
            <person name="Lee H."/>
            <person name="Ostrov N."/>
        </authorList>
    </citation>
    <scope>NUCLEOTIDE SEQUENCE [LARGE SCALE GENOMIC DNA]</scope>
    <source>
        <strain evidence="3 4">DSMZ 700</strain>
    </source>
</reference>
<dbReference type="InterPro" id="IPR035901">
    <property type="entry name" value="GIY-YIG_endonuc_sf"/>
</dbReference>
<dbReference type="InterPro" id="IPR050190">
    <property type="entry name" value="UPF0213_domain"/>
</dbReference>
<comment type="caution">
    <text evidence="3">The sequence shown here is derived from an EMBL/GenBank/DDBJ whole genome shotgun (WGS) entry which is preliminary data.</text>
</comment>
<evidence type="ECO:0000256" key="1">
    <source>
        <dbReference type="ARBA" id="ARBA00007435"/>
    </source>
</evidence>
<dbReference type="PANTHER" id="PTHR34477:SF5">
    <property type="entry name" value="BSL5627 PROTEIN"/>
    <property type="match status" value="1"/>
</dbReference>
<proteinExistence type="inferred from homology"/>
<accession>A0AAW9DNU7</accession>
<dbReference type="AlphaFoldDB" id="A0AAW9DNU7"/>
<name>A0AAW9DNU7_ACIAO</name>
<sequence length="87" mass="9596">MANRRNGTIYVGVTSDLVRRVAQHRDGGGAGFAARYGCRMLVWFEMWGSMEGAIVREKAIKAGSRRGKLALIEQGNPDWRDLGMGLV</sequence>
<protein>
    <submittedName>
        <fullName evidence="3">GIY-YIG nuclease family protein</fullName>
    </submittedName>
</protein>
<evidence type="ECO:0000313" key="4">
    <source>
        <dbReference type="Proteomes" id="UP001279553"/>
    </source>
</evidence>
<comment type="similarity">
    <text evidence="1">Belongs to the UPF0213 family.</text>
</comment>
<feature type="domain" description="GIY-YIG" evidence="2">
    <location>
        <begin position="1"/>
        <end position="70"/>
    </location>
</feature>
<dbReference type="EMBL" id="JAWXYB010000018">
    <property type="protein sequence ID" value="MDX5930746.1"/>
    <property type="molecule type" value="Genomic_DNA"/>
</dbReference>
<dbReference type="Pfam" id="PF01541">
    <property type="entry name" value="GIY-YIG"/>
    <property type="match status" value="1"/>
</dbReference>